<keyword evidence="1" id="KW-1133">Transmembrane helix</keyword>
<keyword evidence="1" id="KW-0472">Membrane</keyword>
<dbReference type="AlphaFoldDB" id="I8X9E2"/>
<dbReference type="EMBL" id="AGXS01000023">
    <property type="protein sequence ID" value="EIY46712.1"/>
    <property type="molecule type" value="Genomic_DNA"/>
</dbReference>
<proteinExistence type="predicted"/>
<evidence type="ECO:0000313" key="2">
    <source>
        <dbReference type="EMBL" id="EIY46712.1"/>
    </source>
</evidence>
<dbReference type="Proteomes" id="UP000003089">
    <property type="component" value="Unassembled WGS sequence"/>
</dbReference>
<keyword evidence="1" id="KW-0812">Transmembrane</keyword>
<reference evidence="2 3" key="1">
    <citation type="submission" date="2012-02" db="EMBL/GenBank/DDBJ databases">
        <title>The Genome Sequence of Bacteroides nordii CL02T12C05.</title>
        <authorList>
            <consortium name="The Broad Institute Genome Sequencing Platform"/>
            <person name="Earl A."/>
            <person name="Ward D."/>
            <person name="Feldgarden M."/>
            <person name="Gevers D."/>
            <person name="Zitomersky N.L."/>
            <person name="Coyne M.J."/>
            <person name="Comstock L.E."/>
            <person name="Young S.K."/>
            <person name="Zeng Q."/>
            <person name="Gargeya S."/>
            <person name="Fitzgerald M."/>
            <person name="Haas B."/>
            <person name="Abouelleil A."/>
            <person name="Alvarado L."/>
            <person name="Arachchi H.M."/>
            <person name="Berlin A."/>
            <person name="Chapman S.B."/>
            <person name="Gearin G."/>
            <person name="Goldberg J."/>
            <person name="Griggs A."/>
            <person name="Gujja S."/>
            <person name="Hansen M."/>
            <person name="Heiman D."/>
            <person name="Howarth C."/>
            <person name="Larimer J."/>
            <person name="Lui A."/>
            <person name="MacDonald P.J.P."/>
            <person name="McCowen C."/>
            <person name="Montmayeur A."/>
            <person name="Murphy C."/>
            <person name="Neiman D."/>
            <person name="Pearson M."/>
            <person name="Priest M."/>
            <person name="Roberts A."/>
            <person name="Saif S."/>
            <person name="Shea T."/>
            <person name="Sisk P."/>
            <person name="Stolte C."/>
            <person name="Sykes S."/>
            <person name="Wortman J."/>
            <person name="Nusbaum C."/>
            <person name="Birren B."/>
        </authorList>
    </citation>
    <scope>NUCLEOTIDE SEQUENCE [LARGE SCALE GENOMIC DNA]</scope>
    <source>
        <strain evidence="2 3">CL02T12C05</strain>
    </source>
</reference>
<sequence length="31" mass="3569">MFWGVIGGLLALVILIFSGLQLWFYLINKNE</sequence>
<feature type="transmembrane region" description="Helical" evidence="1">
    <location>
        <begin position="6"/>
        <end position="27"/>
    </location>
</feature>
<accession>I8X9E2</accession>
<evidence type="ECO:0000313" key="3">
    <source>
        <dbReference type="Proteomes" id="UP000003089"/>
    </source>
</evidence>
<evidence type="ECO:0000256" key="1">
    <source>
        <dbReference type="SAM" id="Phobius"/>
    </source>
</evidence>
<dbReference type="HOGENOM" id="CLU_220894_0_0_10"/>
<gene>
    <name evidence="2" type="ORF">HMPREF1068_03480</name>
</gene>
<name>I8X9E2_9BACE</name>
<organism evidence="2 3">
    <name type="scientific">Bacteroides nordii CL02T12C05</name>
    <dbReference type="NCBI Taxonomy" id="997884"/>
    <lineage>
        <taxon>Bacteria</taxon>
        <taxon>Pseudomonadati</taxon>
        <taxon>Bacteroidota</taxon>
        <taxon>Bacteroidia</taxon>
        <taxon>Bacteroidales</taxon>
        <taxon>Bacteroidaceae</taxon>
        <taxon>Bacteroides</taxon>
    </lineage>
</organism>
<comment type="caution">
    <text evidence="2">The sequence shown here is derived from an EMBL/GenBank/DDBJ whole genome shotgun (WGS) entry which is preliminary data.</text>
</comment>
<protein>
    <submittedName>
        <fullName evidence="2">Uncharacterized protein</fullName>
    </submittedName>
</protein>
<keyword evidence="3" id="KW-1185">Reference proteome</keyword>